<keyword evidence="3" id="KW-1185">Reference proteome</keyword>
<evidence type="ECO:0000313" key="2">
    <source>
        <dbReference type="EMBL" id="MEA5141427.1"/>
    </source>
</evidence>
<dbReference type="EMBL" id="JAYFUM010000027">
    <property type="protein sequence ID" value="MEA5141427.1"/>
    <property type="molecule type" value="Genomic_DNA"/>
</dbReference>
<gene>
    <name evidence="2" type="ORF">VB248_19890</name>
</gene>
<dbReference type="Pfam" id="PF18498">
    <property type="entry name" value="DUF5618"/>
    <property type="match status" value="1"/>
</dbReference>
<name>A0ABU5QFX1_9BACT</name>
<evidence type="ECO:0000313" key="3">
    <source>
        <dbReference type="Proteomes" id="UP001302949"/>
    </source>
</evidence>
<organism evidence="2 3">
    <name type="scientific">Arcicella rigui</name>
    <dbReference type="NCBI Taxonomy" id="797020"/>
    <lineage>
        <taxon>Bacteria</taxon>
        <taxon>Pseudomonadati</taxon>
        <taxon>Bacteroidota</taxon>
        <taxon>Cytophagia</taxon>
        <taxon>Cytophagales</taxon>
        <taxon>Flectobacillaceae</taxon>
        <taxon>Arcicella</taxon>
    </lineage>
</organism>
<dbReference type="RefSeq" id="WP_323298584.1">
    <property type="nucleotide sequence ID" value="NZ_JAYFUM010000027.1"/>
</dbReference>
<dbReference type="Proteomes" id="UP001302949">
    <property type="component" value="Unassembled WGS sequence"/>
</dbReference>
<dbReference type="Gene3D" id="1.20.120.330">
    <property type="entry name" value="Nucleotidyltransferases domain 2"/>
    <property type="match status" value="1"/>
</dbReference>
<accession>A0ABU5QFX1</accession>
<dbReference type="InterPro" id="IPR040988">
    <property type="entry name" value="DUF5618"/>
</dbReference>
<sequence length="134" mass="15135">MTANNSLGKMPTPYQEANRYIENAKQTLKEKAGKKDGEYADVKYVQSAAGIAYVGVLLALDEYLLRKEGNKFTKPRSIEEYRTRIVKYNKKLLALLNEAYGDLHISLYYHGIPSVRIMTNGLNTAKEIIAFIAD</sequence>
<proteinExistence type="predicted"/>
<comment type="caution">
    <text evidence="2">The sequence shown here is derived from an EMBL/GenBank/DDBJ whole genome shotgun (WGS) entry which is preliminary data.</text>
</comment>
<reference evidence="2 3" key="1">
    <citation type="submission" date="2023-12" db="EMBL/GenBank/DDBJ databases">
        <title>Novel species of the genus Arcicella isolated from rivers.</title>
        <authorList>
            <person name="Lu H."/>
        </authorList>
    </citation>
    <scope>NUCLEOTIDE SEQUENCE [LARGE SCALE GENOMIC DNA]</scope>
    <source>
        <strain evidence="2 3">KCTC 23307</strain>
    </source>
</reference>
<evidence type="ECO:0000259" key="1">
    <source>
        <dbReference type="Pfam" id="PF18498"/>
    </source>
</evidence>
<protein>
    <submittedName>
        <fullName evidence="2">DUF5618 family protein</fullName>
    </submittedName>
</protein>
<feature type="domain" description="DUF5618" evidence="1">
    <location>
        <begin position="14"/>
        <end position="133"/>
    </location>
</feature>